<sequence>MKKRPYHHGDLAAALLDRAEQTVHERGSEALSLRELARDLGVSPGAPSRHFKTKQALLDALALGGFERLVHAIETAREGADRTFAAQLDAVAHTYVGFATSNAALLDLMFSAKHSPEASPALGEAAQRWSGQFLELVDEGQRRGEVREGPPERVTLTVFAPLHGYISLTASGVLPPAAAGQGLDDVIASIVRHCKPEQSVQRTQPAEPTS</sequence>
<reference evidence="6 7" key="1">
    <citation type="submission" date="2022-10" db="EMBL/GenBank/DDBJ databases">
        <title>The complete genomes of actinobacterial strains from the NBC collection.</title>
        <authorList>
            <person name="Joergensen T.S."/>
            <person name="Alvarez Arevalo M."/>
            <person name="Sterndorff E.B."/>
            <person name="Faurdal D."/>
            <person name="Vuksanovic O."/>
            <person name="Mourched A.-S."/>
            <person name="Charusanti P."/>
            <person name="Shaw S."/>
            <person name="Blin K."/>
            <person name="Weber T."/>
        </authorList>
    </citation>
    <scope>NUCLEOTIDE SEQUENCE [LARGE SCALE GENOMIC DNA]</scope>
    <source>
        <strain evidence="6 7">NBC 01792</strain>
    </source>
</reference>
<proteinExistence type="predicted"/>
<dbReference type="InterPro" id="IPR050109">
    <property type="entry name" value="HTH-type_TetR-like_transc_reg"/>
</dbReference>
<evidence type="ECO:0000256" key="4">
    <source>
        <dbReference type="PROSITE-ProRule" id="PRU00335"/>
    </source>
</evidence>
<dbReference type="PANTHER" id="PTHR30055">
    <property type="entry name" value="HTH-TYPE TRANSCRIPTIONAL REGULATOR RUTR"/>
    <property type="match status" value="1"/>
</dbReference>
<dbReference type="RefSeq" id="WP_326707097.1">
    <property type="nucleotide sequence ID" value="NZ_CP108861.1"/>
</dbReference>
<gene>
    <name evidence="6" type="ORF">OG849_02990</name>
</gene>
<dbReference type="EMBL" id="CP109083">
    <property type="protein sequence ID" value="WSB06265.1"/>
    <property type="molecule type" value="Genomic_DNA"/>
</dbReference>
<dbReference type="SUPFAM" id="SSF46689">
    <property type="entry name" value="Homeodomain-like"/>
    <property type="match status" value="1"/>
</dbReference>
<evidence type="ECO:0000313" key="6">
    <source>
        <dbReference type="EMBL" id="WSB06265.1"/>
    </source>
</evidence>
<evidence type="ECO:0000256" key="1">
    <source>
        <dbReference type="ARBA" id="ARBA00023015"/>
    </source>
</evidence>
<dbReference type="Proteomes" id="UP001356428">
    <property type="component" value="Chromosome"/>
</dbReference>
<evidence type="ECO:0000256" key="3">
    <source>
        <dbReference type="ARBA" id="ARBA00023163"/>
    </source>
</evidence>
<dbReference type="InterPro" id="IPR009057">
    <property type="entry name" value="Homeodomain-like_sf"/>
</dbReference>
<dbReference type="SUPFAM" id="SSF48498">
    <property type="entry name" value="Tetracyclin repressor-like, C-terminal domain"/>
    <property type="match status" value="1"/>
</dbReference>
<dbReference type="InterPro" id="IPR025996">
    <property type="entry name" value="MT1864/Rv1816-like_C"/>
</dbReference>
<dbReference type="PROSITE" id="PS50977">
    <property type="entry name" value="HTH_TETR_2"/>
    <property type="match status" value="1"/>
</dbReference>
<keyword evidence="1" id="KW-0805">Transcription regulation</keyword>
<evidence type="ECO:0000256" key="2">
    <source>
        <dbReference type="ARBA" id="ARBA00023125"/>
    </source>
</evidence>
<dbReference type="InterPro" id="IPR036271">
    <property type="entry name" value="Tet_transcr_reg_TetR-rel_C_sf"/>
</dbReference>
<keyword evidence="2 4" id="KW-0238">DNA-binding</keyword>
<keyword evidence="3" id="KW-0804">Transcription</keyword>
<accession>A0ABZ1EQ64</accession>
<name>A0ABZ1EQ64_9ACTN</name>
<feature type="domain" description="HTH tetR-type" evidence="5">
    <location>
        <begin position="9"/>
        <end position="69"/>
    </location>
</feature>
<feature type="DNA-binding region" description="H-T-H motif" evidence="4">
    <location>
        <begin position="32"/>
        <end position="51"/>
    </location>
</feature>
<dbReference type="Pfam" id="PF00440">
    <property type="entry name" value="TetR_N"/>
    <property type="match status" value="1"/>
</dbReference>
<dbReference type="Pfam" id="PF13305">
    <property type="entry name" value="TetR_C_33"/>
    <property type="match status" value="1"/>
</dbReference>
<keyword evidence="7" id="KW-1185">Reference proteome</keyword>
<organism evidence="6 7">
    <name type="scientific">Streptomyces cyaneofuscatus</name>
    <dbReference type="NCBI Taxonomy" id="66883"/>
    <lineage>
        <taxon>Bacteria</taxon>
        <taxon>Bacillati</taxon>
        <taxon>Actinomycetota</taxon>
        <taxon>Actinomycetes</taxon>
        <taxon>Kitasatosporales</taxon>
        <taxon>Streptomycetaceae</taxon>
        <taxon>Streptomyces</taxon>
    </lineage>
</organism>
<protein>
    <submittedName>
        <fullName evidence="6">TetR/AcrR family transcriptional regulator</fullName>
    </submittedName>
</protein>
<dbReference type="Gene3D" id="1.10.357.10">
    <property type="entry name" value="Tetracycline Repressor, domain 2"/>
    <property type="match status" value="1"/>
</dbReference>
<dbReference type="InterPro" id="IPR001647">
    <property type="entry name" value="HTH_TetR"/>
</dbReference>
<dbReference type="PANTHER" id="PTHR30055:SF220">
    <property type="entry name" value="TETR-FAMILY REGULATORY PROTEIN"/>
    <property type="match status" value="1"/>
</dbReference>
<evidence type="ECO:0000313" key="7">
    <source>
        <dbReference type="Proteomes" id="UP001356428"/>
    </source>
</evidence>
<evidence type="ECO:0000259" key="5">
    <source>
        <dbReference type="PROSITE" id="PS50977"/>
    </source>
</evidence>